<dbReference type="PANTHER" id="PTHR47691">
    <property type="entry name" value="REGULATOR-RELATED"/>
    <property type="match status" value="1"/>
</dbReference>
<dbReference type="SMART" id="SM01043">
    <property type="entry name" value="BTAD"/>
    <property type="match status" value="1"/>
</dbReference>
<evidence type="ECO:0000256" key="3">
    <source>
        <dbReference type="PROSITE-ProRule" id="PRU01091"/>
    </source>
</evidence>
<keyword evidence="2 3" id="KW-0238">DNA-binding</keyword>
<feature type="domain" description="OmpR/PhoB-type" evidence="4">
    <location>
        <begin position="16"/>
        <end position="113"/>
    </location>
</feature>
<dbReference type="SUPFAM" id="SSF52540">
    <property type="entry name" value="P-loop containing nucleoside triphosphate hydrolases"/>
    <property type="match status" value="1"/>
</dbReference>
<dbReference type="EMBL" id="CP046172">
    <property type="protein sequence ID" value="QIS15556.1"/>
    <property type="molecule type" value="Genomic_DNA"/>
</dbReference>
<dbReference type="AlphaFoldDB" id="A0A6G9YRB2"/>
<sequence length="1068" mass="115456">MWQPIVGARSGRSTAQAVGQNGWVRVWLLGPFEVRTGDGVPVEISGARVRALLAALALEPGRVVGRARLVDWIWGEEPPADAANAVQALVSRLRRVLPDGSIEAESGGYRLAVAPEAVDVSRFESLVAQARTAEDPARADLLREALGLWRGTALQDIALPGSEAFDAAVTRLNELHLAALGDRVDADIRLGRGADLISELTELTAAYPLREGFVAALMRAFAEAGRGAEALVVYQRMRERLDEELGVEPSAELSALHTALLRGEIGGREESRRTNLRAELTSFIGEDDTVAAVSDLLTEHRLVTLTGPGGSGKTRLATETARTMLGELPDGTWLVELAPVRTGGDVAQAALTAIGLRDQALLGAGSAADPVDRLVAALRDRMALLILDNCEHVIEAAATFAARLLGECRRLRILATSREPLGITGEVLWQVEPLVLPRAGADSAEVAASPAVRLLQDRARAVRRDIAADEPAVSAMARICRALDGMPLAIELAAARLRTMSIDQLADRLDDRFRLLNSGSRTALPRHRTLRAVVDWSWDLLSEAERAVLRRLSVFADGASLEAAERVCADETLDSDQVLELLTALVEKSLILADGGGAPRYRMLDTIREYAAHRLAEAGETEQIYRAHLTYFTELVERADPHLRRAGQLEWLATLEAEHANIAAALRRAIAEGRAAEAMRLVAAAGWYWLLSGRKAEGTELGTAAASLPGEVPDAVRAMAYFFVGLLVTAGYGAPEQAEKWIHEAHRLAERAAGGHPLLSFIAPFEVILREPMEFAAAYEPLITNDDPWQRAQGRLHRGRFRLRLGLDEAGGEADIALALAEFRALGERWGISLALTSLADHLALHGEFARACEHYDEAIAALAEVGATEDAVGALARQAQLYWLLGDETRSRSAMAEAQRCAEQIVWPDALIVLALAKAELARWRGEPDETYEQIAVVRAISGDAENISVDARIDDLNGYLAQDLEQARAYRTKAFRGAVQDGYQPLIAQVLIGIADLALRQGRPEQAARLLAASDSVRGMPDRAQPDVARIADDARNRLGDIAFAEATRVGGQADWRELAELTLAS</sequence>
<name>A0A6G9YRB2_9NOCA</name>
<dbReference type="Gene3D" id="1.25.40.10">
    <property type="entry name" value="Tetratricopeptide repeat domain"/>
    <property type="match status" value="2"/>
</dbReference>
<dbReference type="Pfam" id="PF03704">
    <property type="entry name" value="BTAD"/>
    <property type="match status" value="1"/>
</dbReference>
<dbReference type="InterPro" id="IPR036388">
    <property type="entry name" value="WH-like_DNA-bd_sf"/>
</dbReference>
<dbReference type="GO" id="GO:0000160">
    <property type="term" value="P:phosphorelay signal transduction system"/>
    <property type="evidence" value="ECO:0007669"/>
    <property type="project" value="InterPro"/>
</dbReference>
<evidence type="ECO:0000313" key="5">
    <source>
        <dbReference type="EMBL" id="QIS15556.1"/>
    </source>
</evidence>
<dbReference type="SUPFAM" id="SSF48452">
    <property type="entry name" value="TPR-like"/>
    <property type="match status" value="2"/>
</dbReference>
<evidence type="ECO:0000259" key="4">
    <source>
        <dbReference type="PROSITE" id="PS51755"/>
    </source>
</evidence>
<proteinExistence type="inferred from homology"/>
<feature type="DNA-binding region" description="OmpR/PhoB-type" evidence="3">
    <location>
        <begin position="16"/>
        <end position="113"/>
    </location>
</feature>
<accession>A0A6G9YRB2</accession>
<dbReference type="InterPro" id="IPR016032">
    <property type="entry name" value="Sig_transdc_resp-reg_C-effctor"/>
</dbReference>
<dbReference type="PROSITE" id="PS51755">
    <property type="entry name" value="OMPR_PHOB"/>
    <property type="match status" value="1"/>
</dbReference>
<evidence type="ECO:0000256" key="2">
    <source>
        <dbReference type="ARBA" id="ARBA00023125"/>
    </source>
</evidence>
<dbReference type="PRINTS" id="PR00364">
    <property type="entry name" value="DISEASERSIST"/>
</dbReference>
<dbReference type="SMART" id="SM00862">
    <property type="entry name" value="Trans_reg_C"/>
    <property type="match status" value="1"/>
</dbReference>
<dbReference type="CDD" id="cd15831">
    <property type="entry name" value="BTAD"/>
    <property type="match status" value="1"/>
</dbReference>
<dbReference type="PANTHER" id="PTHR47691:SF3">
    <property type="entry name" value="HTH-TYPE TRANSCRIPTIONAL REGULATOR RV0890C-RELATED"/>
    <property type="match status" value="1"/>
</dbReference>
<dbReference type="GO" id="GO:0003677">
    <property type="term" value="F:DNA binding"/>
    <property type="evidence" value="ECO:0007669"/>
    <property type="project" value="UniProtKB-UniRule"/>
</dbReference>
<keyword evidence="6" id="KW-1185">Reference proteome</keyword>
<evidence type="ECO:0000256" key="1">
    <source>
        <dbReference type="ARBA" id="ARBA00005820"/>
    </source>
</evidence>
<dbReference type="GO" id="GO:0006355">
    <property type="term" value="P:regulation of DNA-templated transcription"/>
    <property type="evidence" value="ECO:0007669"/>
    <property type="project" value="InterPro"/>
</dbReference>
<evidence type="ECO:0000313" key="6">
    <source>
        <dbReference type="Proteomes" id="UP000503540"/>
    </source>
</evidence>
<dbReference type="InterPro" id="IPR011990">
    <property type="entry name" value="TPR-like_helical_dom_sf"/>
</dbReference>
<dbReference type="Proteomes" id="UP000503540">
    <property type="component" value="Chromosome"/>
</dbReference>
<gene>
    <name evidence="5" type="ORF">F5544_38675</name>
</gene>
<dbReference type="InterPro" id="IPR005158">
    <property type="entry name" value="BTAD"/>
</dbReference>
<dbReference type="Pfam" id="PF00486">
    <property type="entry name" value="Trans_reg_C"/>
    <property type="match status" value="1"/>
</dbReference>
<organism evidence="5 6">
    <name type="scientific">Nocardia arthritidis</name>
    <dbReference type="NCBI Taxonomy" id="228602"/>
    <lineage>
        <taxon>Bacteria</taxon>
        <taxon>Bacillati</taxon>
        <taxon>Actinomycetota</taxon>
        <taxon>Actinomycetes</taxon>
        <taxon>Mycobacteriales</taxon>
        <taxon>Nocardiaceae</taxon>
        <taxon>Nocardia</taxon>
    </lineage>
</organism>
<protein>
    <submittedName>
        <fullName evidence="5">AAA family ATPase</fullName>
    </submittedName>
</protein>
<dbReference type="Pfam" id="PF13401">
    <property type="entry name" value="AAA_22"/>
    <property type="match status" value="1"/>
</dbReference>
<comment type="similarity">
    <text evidence="1">Belongs to the AfsR/DnrI/RedD regulatory family.</text>
</comment>
<dbReference type="InterPro" id="IPR001867">
    <property type="entry name" value="OmpR/PhoB-type_DNA-bd"/>
</dbReference>
<dbReference type="InterPro" id="IPR027417">
    <property type="entry name" value="P-loop_NTPase"/>
</dbReference>
<dbReference type="KEGG" id="nah:F5544_38675"/>
<dbReference type="Gene3D" id="1.10.10.10">
    <property type="entry name" value="Winged helix-like DNA-binding domain superfamily/Winged helix DNA-binding domain"/>
    <property type="match status" value="1"/>
</dbReference>
<dbReference type="SUPFAM" id="SSF46894">
    <property type="entry name" value="C-terminal effector domain of the bipartite response regulators"/>
    <property type="match status" value="1"/>
</dbReference>
<dbReference type="InterPro" id="IPR049945">
    <property type="entry name" value="AAA_22"/>
</dbReference>
<dbReference type="InterPro" id="IPR058852">
    <property type="entry name" value="HTH_77"/>
</dbReference>
<dbReference type="GO" id="GO:0016887">
    <property type="term" value="F:ATP hydrolysis activity"/>
    <property type="evidence" value="ECO:0007669"/>
    <property type="project" value="InterPro"/>
</dbReference>
<dbReference type="Pfam" id="PF25872">
    <property type="entry name" value="HTH_77"/>
    <property type="match status" value="1"/>
</dbReference>
<reference evidence="5 6" key="1">
    <citation type="journal article" date="2019" name="ACS Chem. Biol.">
        <title>Identification and Mobilization of a Cryptic Antibiotic Biosynthesis Gene Locus from a Human-Pathogenic Nocardia Isolate.</title>
        <authorList>
            <person name="Herisse M."/>
            <person name="Ishida K."/>
            <person name="Porter J.L."/>
            <person name="Howden B."/>
            <person name="Hertweck C."/>
            <person name="Stinear T.P."/>
            <person name="Pidot S.J."/>
        </authorList>
    </citation>
    <scope>NUCLEOTIDE SEQUENCE [LARGE SCALE GENOMIC DNA]</scope>
    <source>
        <strain evidence="5 6">AUSMDU00012717</strain>
    </source>
</reference>